<dbReference type="SUPFAM" id="SSF55103">
    <property type="entry name" value="FAD-linked oxidases, C-terminal domain"/>
    <property type="match status" value="1"/>
</dbReference>
<dbReference type="InterPro" id="IPR016171">
    <property type="entry name" value="Vanillyl_alc_oxidase_C-sub2"/>
</dbReference>
<dbReference type="GO" id="GO:0071949">
    <property type="term" value="F:FAD binding"/>
    <property type="evidence" value="ECO:0007669"/>
    <property type="project" value="InterPro"/>
</dbReference>
<dbReference type="EMBL" id="CP046322">
    <property type="protein sequence ID" value="QGS35331.1"/>
    <property type="molecule type" value="Genomic_DNA"/>
</dbReference>
<dbReference type="SUPFAM" id="SSF56176">
    <property type="entry name" value="FAD-binding/transporter-associated domain-like"/>
    <property type="match status" value="1"/>
</dbReference>
<keyword evidence="4" id="KW-0274">FAD</keyword>
<keyword evidence="5" id="KW-0560">Oxidoreductase</keyword>
<dbReference type="Gene3D" id="3.30.465.10">
    <property type="match status" value="1"/>
</dbReference>
<comment type="cofactor">
    <cofactor evidence="1">
        <name>FAD</name>
        <dbReference type="ChEBI" id="CHEBI:57692"/>
    </cofactor>
</comment>
<dbReference type="Proteomes" id="UP000426857">
    <property type="component" value="Chromosome"/>
</dbReference>
<name>A0A6B8TRH5_9CORY</name>
<dbReference type="Gene3D" id="1.10.45.10">
    <property type="entry name" value="Vanillyl-alcohol Oxidase, Chain A, domain 4"/>
    <property type="match status" value="1"/>
</dbReference>
<evidence type="ECO:0000256" key="2">
    <source>
        <dbReference type="ARBA" id="ARBA00008000"/>
    </source>
</evidence>
<feature type="domain" description="FAD-binding PCMH-type" evidence="6">
    <location>
        <begin position="37"/>
        <end position="216"/>
    </location>
</feature>
<dbReference type="PANTHER" id="PTHR42934:SF2">
    <property type="entry name" value="GLYCOLATE OXIDASE SUBUNIT GLCD"/>
    <property type="match status" value="1"/>
</dbReference>
<evidence type="ECO:0000256" key="4">
    <source>
        <dbReference type="ARBA" id="ARBA00022827"/>
    </source>
</evidence>
<evidence type="ECO:0000256" key="3">
    <source>
        <dbReference type="ARBA" id="ARBA00022630"/>
    </source>
</evidence>
<dbReference type="PROSITE" id="PS51387">
    <property type="entry name" value="FAD_PCMH"/>
    <property type="match status" value="1"/>
</dbReference>
<evidence type="ECO:0000259" key="6">
    <source>
        <dbReference type="PROSITE" id="PS51387"/>
    </source>
</evidence>
<evidence type="ECO:0000256" key="5">
    <source>
        <dbReference type="ARBA" id="ARBA00023002"/>
    </source>
</evidence>
<dbReference type="InterPro" id="IPR004113">
    <property type="entry name" value="FAD-bd_oxidored_4_C"/>
</dbReference>
<proteinExistence type="inferred from homology"/>
<comment type="similarity">
    <text evidence="2">Belongs to the FAD-binding oxidoreductase/transferase type 4 family.</text>
</comment>
<dbReference type="PANTHER" id="PTHR42934">
    <property type="entry name" value="GLYCOLATE OXIDASE SUBUNIT GLCD"/>
    <property type="match status" value="1"/>
</dbReference>
<sequence length="457" mass="47323">MASRAIQELTDSLPDGAVIVDADVAAAYSRDRTDVLAAGAPLAVVSARSTGDVAHAMAWAHAHDVPVVTRGAGTGLSGGATASPGCLVMSLAKMNRILSIEPDDFVARVEAGVINGDLDRAAKPHRLMYAPDPSSMDISTIGGNIATNAGGLRCVKYGVTRNSVRSLTVVLADGRVLRTGHDTVKGVSGLDLVGLFCGSEGTLGVITEATVALVPRPAGDPVTLLAPFPTADAALGAVSAAMRLGADPELMEFMDRRTLQSIDDWKGTDFASSGGMVLSQVTGADAATRAELIAEAFRAGGADDVAVSATAAEGEQLIAIRRLAYPAKERLGHALTEDLCVPRSRLAHMMRFIDRLAAEKDLTICTVAHAGDGNLHPVFIYDGATPADVPDVVWESAGEIFREALRVGGTLTGEHGVGTLKRRFLAEELGDVGVDVQRAIKAALDPKGLLNPGKALA</sequence>
<dbReference type="Gene3D" id="3.30.70.2740">
    <property type="match status" value="1"/>
</dbReference>
<dbReference type="Pfam" id="PF02913">
    <property type="entry name" value="FAD-oxidase_C"/>
    <property type="match status" value="1"/>
</dbReference>
<evidence type="ECO:0000313" key="8">
    <source>
        <dbReference type="Proteomes" id="UP000426857"/>
    </source>
</evidence>
<protein>
    <submittedName>
        <fullName evidence="7">FAD-binding protein</fullName>
    </submittedName>
</protein>
<dbReference type="FunFam" id="1.10.45.10:FF:000001">
    <property type="entry name" value="D-lactate dehydrogenase mitochondrial"/>
    <property type="match status" value="1"/>
</dbReference>
<keyword evidence="3" id="KW-0285">Flavoprotein</keyword>
<organism evidence="7 8">
    <name type="scientific">Corynebacterium xerosis</name>
    <dbReference type="NCBI Taxonomy" id="1725"/>
    <lineage>
        <taxon>Bacteria</taxon>
        <taxon>Bacillati</taxon>
        <taxon>Actinomycetota</taxon>
        <taxon>Actinomycetes</taxon>
        <taxon>Mycobacteriales</taxon>
        <taxon>Corynebacteriaceae</taxon>
        <taxon>Corynebacterium</taxon>
    </lineage>
</organism>
<dbReference type="RefSeq" id="WP_155870275.1">
    <property type="nucleotide sequence ID" value="NZ_CP046322.1"/>
</dbReference>
<accession>A0A6B8TRH5</accession>
<dbReference type="InterPro" id="IPR036318">
    <property type="entry name" value="FAD-bd_PCMH-like_sf"/>
</dbReference>
<dbReference type="KEGG" id="cxe:FOB82_10695"/>
<dbReference type="FunFam" id="3.30.70.2740:FF:000001">
    <property type="entry name" value="D-lactate dehydrogenase mitochondrial"/>
    <property type="match status" value="1"/>
</dbReference>
<gene>
    <name evidence="7" type="ORF">FOB82_10695</name>
</gene>
<dbReference type="InterPro" id="IPR016164">
    <property type="entry name" value="FAD-linked_Oxase-like_C"/>
</dbReference>
<dbReference type="GO" id="GO:0016491">
    <property type="term" value="F:oxidoreductase activity"/>
    <property type="evidence" value="ECO:0007669"/>
    <property type="project" value="UniProtKB-KW"/>
</dbReference>
<dbReference type="Pfam" id="PF01565">
    <property type="entry name" value="FAD_binding_4"/>
    <property type="match status" value="1"/>
</dbReference>
<dbReference type="InterPro" id="IPR016166">
    <property type="entry name" value="FAD-bd_PCMH"/>
</dbReference>
<dbReference type="InterPro" id="IPR006094">
    <property type="entry name" value="Oxid_FAD_bind_N"/>
</dbReference>
<evidence type="ECO:0000256" key="1">
    <source>
        <dbReference type="ARBA" id="ARBA00001974"/>
    </source>
</evidence>
<dbReference type="InterPro" id="IPR051914">
    <property type="entry name" value="FAD-linked_OxidoTrans_Type4"/>
</dbReference>
<dbReference type="AlphaFoldDB" id="A0A6B8TRH5"/>
<dbReference type="InterPro" id="IPR016169">
    <property type="entry name" value="FAD-bd_PCMH_sub2"/>
</dbReference>
<reference evidence="7 8" key="1">
    <citation type="submission" date="2019-11" db="EMBL/GenBank/DDBJ databases">
        <title>FDA dAtabase for Regulatory Grade micrObial Sequences (FDA-ARGOS): Supporting development and validation of Infectious Disease Dx tests.</title>
        <authorList>
            <person name="Kerrigan L."/>
            <person name="Long C."/>
            <person name="Tallon L."/>
            <person name="Sadzewicz L."/>
            <person name="Vavikolanu K."/>
            <person name="Mehta A."/>
            <person name="Aluvathingal J."/>
            <person name="Nadendla S."/>
            <person name="Yan Y."/>
            <person name="Sichtig H."/>
        </authorList>
    </citation>
    <scope>NUCLEOTIDE SEQUENCE [LARGE SCALE GENOMIC DNA]</scope>
    <source>
        <strain evidence="7 8">FDAARGOS_674</strain>
    </source>
</reference>
<evidence type="ECO:0000313" key="7">
    <source>
        <dbReference type="EMBL" id="QGS35331.1"/>
    </source>
</evidence>